<dbReference type="RefSeq" id="XP_047847836.1">
    <property type="nucleotide sequence ID" value="XM_047991823.1"/>
</dbReference>
<evidence type="ECO:0000313" key="1">
    <source>
        <dbReference type="EMBL" id="UNI24355.1"/>
    </source>
</evidence>
<dbReference type="EMBL" id="CP086364">
    <property type="protein sequence ID" value="UNI24355.1"/>
    <property type="molecule type" value="Genomic_DNA"/>
</dbReference>
<dbReference type="Proteomes" id="UP000829364">
    <property type="component" value="Chromosome 11"/>
</dbReference>
<gene>
    <name evidence="1" type="ORF">JDV02_010107</name>
</gene>
<name>A0A9Q8QR63_9HYPO</name>
<dbReference type="GeneID" id="72072052"/>
<proteinExistence type="predicted"/>
<organism evidence="1 2">
    <name type="scientific">Purpureocillium takamizusanense</name>
    <dbReference type="NCBI Taxonomy" id="2060973"/>
    <lineage>
        <taxon>Eukaryota</taxon>
        <taxon>Fungi</taxon>
        <taxon>Dikarya</taxon>
        <taxon>Ascomycota</taxon>
        <taxon>Pezizomycotina</taxon>
        <taxon>Sordariomycetes</taxon>
        <taxon>Hypocreomycetidae</taxon>
        <taxon>Hypocreales</taxon>
        <taxon>Ophiocordycipitaceae</taxon>
        <taxon>Purpureocillium</taxon>
    </lineage>
</organism>
<reference evidence="1" key="1">
    <citation type="submission" date="2021-11" db="EMBL/GenBank/DDBJ databases">
        <title>Purpureocillium_takamizusanense_genome.</title>
        <authorList>
            <person name="Nguyen N.-H."/>
        </authorList>
    </citation>
    <scope>NUCLEOTIDE SEQUENCE</scope>
    <source>
        <strain evidence="1">PT3</strain>
    </source>
</reference>
<keyword evidence="2" id="KW-1185">Reference proteome</keyword>
<evidence type="ECO:0000313" key="2">
    <source>
        <dbReference type="Proteomes" id="UP000829364"/>
    </source>
</evidence>
<dbReference type="KEGG" id="ptkz:JDV02_010107"/>
<protein>
    <submittedName>
        <fullName evidence="1">Uncharacterized protein</fullName>
    </submittedName>
</protein>
<sequence>MQAVDSSAAEPELAYSSFCPIVPCEVLATVKKGQCSGSRDEAKAFLETCVRDMPAGYAAAVDIPIESWHVHHYMCKVNECPGTGGCSASHLGASRACRSGIVGTLRKIFPVESEWRGQELPHVSSFSIFQLRAWSMLECYITVGLLGKALDSKEVVAWSQTMLQNPVSLIMALQS</sequence>
<accession>A0A9Q8QR63</accession>
<dbReference type="AlphaFoldDB" id="A0A9Q8QR63"/>